<dbReference type="Proteomes" id="UP000058925">
    <property type="component" value="Chromosome"/>
</dbReference>
<organism evidence="2 3">
    <name type="scientific">Candidatus Nitrosocosmicus oleophilus</name>
    <dbReference type="NCBI Taxonomy" id="1353260"/>
    <lineage>
        <taxon>Archaea</taxon>
        <taxon>Nitrososphaerota</taxon>
        <taxon>Nitrososphaeria</taxon>
        <taxon>Nitrososphaerales</taxon>
        <taxon>Nitrososphaeraceae</taxon>
        <taxon>Candidatus Nitrosocosmicus</taxon>
    </lineage>
</organism>
<evidence type="ECO:0000313" key="3">
    <source>
        <dbReference type="Proteomes" id="UP000058925"/>
    </source>
</evidence>
<dbReference type="GO" id="GO:0005886">
    <property type="term" value="C:plasma membrane"/>
    <property type="evidence" value="ECO:0007669"/>
    <property type="project" value="TreeGrafter"/>
</dbReference>
<dbReference type="InterPro" id="IPR012312">
    <property type="entry name" value="Hemerythrin-like"/>
</dbReference>
<dbReference type="GeneID" id="60420445"/>
<gene>
    <name evidence="2" type="ORF">NMY3_00249</name>
</gene>
<dbReference type="KEGG" id="taa:NMY3_00249"/>
<name>A0A654LVW9_9ARCH</name>
<keyword evidence="3" id="KW-1185">Reference proteome</keyword>
<protein>
    <submittedName>
        <fullName evidence="2">Hemerythrin HHE cation binding domain protein</fullName>
    </submittedName>
</protein>
<dbReference type="OrthoDB" id="131831at2157"/>
<evidence type="ECO:0000313" key="2">
    <source>
        <dbReference type="EMBL" id="ALI34463.1"/>
    </source>
</evidence>
<dbReference type="Pfam" id="PF01814">
    <property type="entry name" value="Hemerythrin"/>
    <property type="match status" value="1"/>
</dbReference>
<accession>A0A654LVW9</accession>
<sequence>MSATESLRRDHALIEKMISALKTISLLLKNGKQIPDSILNQAIDFSINFTNTCHHGKEEESLFPTLEKKGMPREGGPIARMLYEHEITKELANSIISSTKIYIASGEQAELVKNIDEYVQHVSLHISKENQRLFVMADMLLNDQETLVNDNLTRLEKEKFDKIGNSREYYEKLIDNINLNE</sequence>
<evidence type="ECO:0000259" key="1">
    <source>
        <dbReference type="Pfam" id="PF01814"/>
    </source>
</evidence>
<proteinExistence type="predicted"/>
<dbReference type="PANTHER" id="PTHR39966:SF1">
    <property type="entry name" value="HEMERYTHRIN-LIKE DOMAIN-CONTAINING PROTEIN"/>
    <property type="match status" value="1"/>
</dbReference>
<feature type="domain" description="Hemerythrin-like" evidence="1">
    <location>
        <begin position="4"/>
        <end position="136"/>
    </location>
</feature>
<dbReference type="Gene3D" id="1.20.120.520">
    <property type="entry name" value="nmb1532 protein domain like"/>
    <property type="match status" value="1"/>
</dbReference>
<dbReference type="AlphaFoldDB" id="A0A654LVW9"/>
<dbReference type="EMBL" id="CP012850">
    <property type="protein sequence ID" value="ALI34463.1"/>
    <property type="molecule type" value="Genomic_DNA"/>
</dbReference>
<dbReference type="PANTHER" id="PTHR39966">
    <property type="entry name" value="BLL2471 PROTEIN-RELATED"/>
    <property type="match status" value="1"/>
</dbReference>
<dbReference type="RefSeq" id="WP_196817118.1">
    <property type="nucleotide sequence ID" value="NZ_CP012850.1"/>
</dbReference>
<reference evidence="3" key="1">
    <citation type="submission" date="2015-10" db="EMBL/GenBank/DDBJ databases">
        <title>Niche specialization of a soil ammonia-oxidizing archaeon, Candidatus Nitrosocosmicus oleophilus.</title>
        <authorList>
            <person name="Jung M.-Y."/>
            <person name="Rhee S.-K."/>
        </authorList>
    </citation>
    <scope>NUCLEOTIDE SEQUENCE [LARGE SCALE GENOMIC DNA]</scope>
    <source>
        <strain evidence="3">MY3</strain>
    </source>
</reference>